<evidence type="ECO:0000256" key="1">
    <source>
        <dbReference type="SAM" id="SignalP"/>
    </source>
</evidence>
<keyword evidence="1" id="KW-0732">Signal</keyword>
<sequence>MKKTWIALLLVLCVPLTAFASQSLLPEPEEYAENMLLGESSSDAFFEVTLYHAATDGLSLSPVSRILLVESGRSPVEAVIEALLDPSGNPSQVSVAPSETKLLGYEWTGTLLTVNLSIDAANTQTEQELLLLYAALANTLTSLEGVEAVNVLINGRHLPVQQLPVGVLRLGSSSITAAWAQFQADSDRFLSGEADAGSLTRECVVYFPSADGRRLLPEIRTVEFSDANYARTLLTAIRLGAEHSQITAELPVEGEWLLEDPAVRVNAAGEKLLSLNFSQETLHEIVEQGIPLWQFLGAVTLTMCSFLPELDGVQILQEGEILKQLEIDGPTVQLSDGLLSRRLFSGYVGTRACVYLPMEDGTLYAYEEAVAPMEALSPRALIETLLELAALPDGLDPSDLLGVRVENGVATVNLSANFYSACQELDELGERAVVYALVNTLCRLQGIVGVRLLIEGNAVETLSQKIYLKTVLLPNPGILLTE</sequence>
<dbReference type="AlphaFoldDB" id="A0A9D1IEK4"/>
<reference evidence="3" key="1">
    <citation type="submission" date="2020-10" db="EMBL/GenBank/DDBJ databases">
        <authorList>
            <person name="Gilroy R."/>
        </authorList>
    </citation>
    <scope>NUCLEOTIDE SEQUENCE</scope>
    <source>
        <strain evidence="3">ChiHcec3-11533</strain>
    </source>
</reference>
<evidence type="ECO:0000313" key="3">
    <source>
        <dbReference type="EMBL" id="HIU34439.1"/>
    </source>
</evidence>
<feature type="domain" description="GerMN" evidence="2">
    <location>
        <begin position="76"/>
        <end position="162"/>
    </location>
</feature>
<proteinExistence type="predicted"/>
<dbReference type="SMART" id="SM00909">
    <property type="entry name" value="Germane"/>
    <property type="match status" value="2"/>
</dbReference>
<evidence type="ECO:0000313" key="4">
    <source>
        <dbReference type="Proteomes" id="UP000824072"/>
    </source>
</evidence>
<gene>
    <name evidence="3" type="ORF">IAB02_07750</name>
</gene>
<dbReference type="Proteomes" id="UP000824072">
    <property type="component" value="Unassembled WGS sequence"/>
</dbReference>
<feature type="chain" id="PRO_5038822811" evidence="1">
    <location>
        <begin position="21"/>
        <end position="482"/>
    </location>
</feature>
<comment type="caution">
    <text evidence="3">The sequence shown here is derived from an EMBL/GenBank/DDBJ whole genome shotgun (WGS) entry which is preliminary data.</text>
</comment>
<feature type="domain" description="GerMN" evidence="2">
    <location>
        <begin position="378"/>
        <end position="463"/>
    </location>
</feature>
<dbReference type="Pfam" id="PF10646">
    <property type="entry name" value="Germane"/>
    <property type="match status" value="2"/>
</dbReference>
<reference evidence="3" key="2">
    <citation type="journal article" date="2021" name="PeerJ">
        <title>Extensive microbial diversity within the chicken gut microbiome revealed by metagenomics and culture.</title>
        <authorList>
            <person name="Gilroy R."/>
            <person name="Ravi A."/>
            <person name="Getino M."/>
            <person name="Pursley I."/>
            <person name="Horton D.L."/>
            <person name="Alikhan N.F."/>
            <person name="Baker D."/>
            <person name="Gharbi K."/>
            <person name="Hall N."/>
            <person name="Watson M."/>
            <person name="Adriaenssens E.M."/>
            <person name="Foster-Nyarko E."/>
            <person name="Jarju S."/>
            <person name="Secka A."/>
            <person name="Antonio M."/>
            <person name="Oren A."/>
            <person name="Chaudhuri R.R."/>
            <person name="La Ragione R."/>
            <person name="Hildebrand F."/>
            <person name="Pallen M.J."/>
        </authorList>
    </citation>
    <scope>NUCLEOTIDE SEQUENCE</scope>
    <source>
        <strain evidence="3">ChiHcec3-11533</strain>
    </source>
</reference>
<feature type="signal peptide" evidence="1">
    <location>
        <begin position="1"/>
        <end position="20"/>
    </location>
</feature>
<accession>A0A9D1IEK4</accession>
<dbReference type="EMBL" id="DVMU01000177">
    <property type="protein sequence ID" value="HIU34439.1"/>
    <property type="molecule type" value="Genomic_DNA"/>
</dbReference>
<dbReference type="InterPro" id="IPR019606">
    <property type="entry name" value="GerMN"/>
</dbReference>
<evidence type="ECO:0000259" key="2">
    <source>
        <dbReference type="SMART" id="SM00909"/>
    </source>
</evidence>
<protein>
    <submittedName>
        <fullName evidence="3">GerMN domain-containing protein</fullName>
    </submittedName>
</protein>
<name>A0A9D1IEK4_9FIRM</name>
<organism evidence="3 4">
    <name type="scientific">Candidatus Pullichristensenella excrementigallinarum</name>
    <dbReference type="NCBI Taxonomy" id="2840907"/>
    <lineage>
        <taxon>Bacteria</taxon>
        <taxon>Bacillati</taxon>
        <taxon>Bacillota</taxon>
        <taxon>Clostridia</taxon>
        <taxon>Candidatus Pullichristensenella</taxon>
    </lineage>
</organism>